<dbReference type="CDD" id="cd06257">
    <property type="entry name" value="DnaJ"/>
    <property type="match status" value="1"/>
</dbReference>
<keyword evidence="3" id="KW-0238">DNA-binding</keyword>
<dbReference type="SMART" id="SM00271">
    <property type="entry name" value="DnaJ"/>
    <property type="match status" value="1"/>
</dbReference>
<dbReference type="InterPro" id="IPR002939">
    <property type="entry name" value="DnaJ_C"/>
</dbReference>
<dbReference type="Gene3D" id="1.10.287.110">
    <property type="entry name" value="DnaJ domain"/>
    <property type="match status" value="1"/>
</dbReference>
<dbReference type="GeneID" id="92711076"/>
<evidence type="ECO:0000313" key="3">
    <source>
        <dbReference type="EMBL" id="SHI57287.1"/>
    </source>
</evidence>
<dbReference type="eggNOG" id="COG0484">
    <property type="taxonomic scope" value="Bacteria"/>
</dbReference>
<dbReference type="SUPFAM" id="SSF49493">
    <property type="entry name" value="HSP40/DnaJ peptide-binding domain"/>
    <property type="match status" value="2"/>
</dbReference>
<dbReference type="GO" id="GO:0003677">
    <property type="term" value="F:DNA binding"/>
    <property type="evidence" value="ECO:0007669"/>
    <property type="project" value="UniProtKB-KW"/>
</dbReference>
<dbReference type="FunFam" id="2.60.260.20:FF:000013">
    <property type="entry name" value="DnaJ subfamily B member 11"/>
    <property type="match status" value="1"/>
</dbReference>
<dbReference type="PANTHER" id="PTHR43096">
    <property type="entry name" value="DNAJ HOMOLOG 1, MITOCHONDRIAL-RELATED"/>
    <property type="match status" value="1"/>
</dbReference>
<evidence type="ECO:0000256" key="1">
    <source>
        <dbReference type="ARBA" id="ARBA00023186"/>
    </source>
</evidence>
<reference evidence="4" key="1">
    <citation type="submission" date="2016-11" db="EMBL/GenBank/DDBJ databases">
        <authorList>
            <person name="Varghese N."/>
            <person name="Submissions S."/>
        </authorList>
    </citation>
    <scope>NUCLEOTIDE SEQUENCE [LARGE SCALE GENOMIC DNA]</scope>
    <source>
        <strain evidence="4">DSM 26884</strain>
    </source>
</reference>
<sequence length="323" mass="35143">MAYIDYYQVLGVDKKASQDDIKKAFRKLARKYHPDLNPNDSTAKDKFQAINEANEVLSDPEKRKKYDEYGEHWKHADEFEAQKRARQEAGAGGFGGFGGGGFGGSSAGYGSDGNGSYWYSSDGQEFSGSAGGGFSDFFESMFGHRGRSGGANAGFRGQDYHADLSLSLRDAAQTHKQVLTVNGKNVRITIPAGVTNGQVIKLKGYGGEGVNGGPAGDLYITFVIADDPVFKRLGDDLYVDVPINLYTALLGGDQLVDTLNGQVKLKVKPETQNGTKARLKGKGFPVYKKEGQFGDLIVTYSVKLPTNLTEEQKELFRKLQSMN</sequence>
<keyword evidence="1" id="KW-0143">Chaperone</keyword>
<dbReference type="Pfam" id="PF00226">
    <property type="entry name" value="DnaJ"/>
    <property type="match status" value="1"/>
</dbReference>
<dbReference type="GO" id="GO:0042026">
    <property type="term" value="P:protein refolding"/>
    <property type="evidence" value="ECO:0007669"/>
    <property type="project" value="TreeGrafter"/>
</dbReference>
<dbReference type="PROSITE" id="PS00636">
    <property type="entry name" value="DNAJ_1"/>
    <property type="match status" value="1"/>
</dbReference>
<gene>
    <name evidence="3" type="ORF">SAMN05444350_10418</name>
</gene>
<dbReference type="InterPro" id="IPR008971">
    <property type="entry name" value="HSP40/DnaJ_pept-bd"/>
</dbReference>
<dbReference type="Proteomes" id="UP000184192">
    <property type="component" value="Unassembled WGS sequence"/>
</dbReference>
<dbReference type="EMBL" id="FQZN01000004">
    <property type="protein sequence ID" value="SHI57287.1"/>
    <property type="molecule type" value="Genomic_DNA"/>
</dbReference>
<dbReference type="InterPro" id="IPR001623">
    <property type="entry name" value="DnaJ_domain"/>
</dbReference>
<dbReference type="GO" id="GO:0051082">
    <property type="term" value="F:unfolded protein binding"/>
    <property type="evidence" value="ECO:0007669"/>
    <property type="project" value="InterPro"/>
</dbReference>
<protein>
    <submittedName>
        <fullName evidence="3">Curved DNA-binding protein</fullName>
    </submittedName>
</protein>
<dbReference type="InterPro" id="IPR036869">
    <property type="entry name" value="J_dom_sf"/>
</dbReference>
<keyword evidence="4" id="KW-1185">Reference proteome</keyword>
<dbReference type="AlphaFoldDB" id="A0A1M6C8D3"/>
<dbReference type="InterPro" id="IPR018253">
    <property type="entry name" value="DnaJ_domain_CS"/>
</dbReference>
<dbReference type="RefSeq" id="WP_073312836.1">
    <property type="nucleotide sequence ID" value="NZ_FQZN01000004.1"/>
</dbReference>
<dbReference type="Gene3D" id="2.60.260.20">
    <property type="entry name" value="Urease metallochaperone UreE, N-terminal domain"/>
    <property type="match status" value="2"/>
</dbReference>
<organism evidence="3 4">
    <name type="scientific">Bacteroides stercorirosoris</name>
    <dbReference type="NCBI Taxonomy" id="871324"/>
    <lineage>
        <taxon>Bacteria</taxon>
        <taxon>Pseudomonadati</taxon>
        <taxon>Bacteroidota</taxon>
        <taxon>Bacteroidia</taxon>
        <taxon>Bacteroidales</taxon>
        <taxon>Bacteroidaceae</taxon>
        <taxon>Bacteroides</taxon>
    </lineage>
</organism>
<name>A0A1M6C8D3_9BACE</name>
<feature type="domain" description="J" evidence="2">
    <location>
        <begin position="5"/>
        <end position="70"/>
    </location>
</feature>
<evidence type="ECO:0000313" key="4">
    <source>
        <dbReference type="Proteomes" id="UP000184192"/>
    </source>
</evidence>
<dbReference type="Pfam" id="PF01556">
    <property type="entry name" value="DnaJ_C"/>
    <property type="match status" value="1"/>
</dbReference>
<dbReference type="GO" id="GO:0005737">
    <property type="term" value="C:cytoplasm"/>
    <property type="evidence" value="ECO:0007669"/>
    <property type="project" value="TreeGrafter"/>
</dbReference>
<proteinExistence type="predicted"/>
<dbReference type="CDD" id="cd10747">
    <property type="entry name" value="DnaJ_C"/>
    <property type="match status" value="1"/>
</dbReference>
<dbReference type="PRINTS" id="PR00625">
    <property type="entry name" value="JDOMAIN"/>
</dbReference>
<accession>A0A1M6C8D3</accession>
<evidence type="ECO:0000259" key="2">
    <source>
        <dbReference type="PROSITE" id="PS50076"/>
    </source>
</evidence>
<dbReference type="SUPFAM" id="SSF46565">
    <property type="entry name" value="Chaperone J-domain"/>
    <property type="match status" value="1"/>
</dbReference>
<dbReference type="PROSITE" id="PS50076">
    <property type="entry name" value="DNAJ_2"/>
    <property type="match status" value="1"/>
</dbReference>
<dbReference type="PANTHER" id="PTHR43096:SF52">
    <property type="entry name" value="DNAJ HOMOLOG 1, MITOCHONDRIAL-RELATED"/>
    <property type="match status" value="1"/>
</dbReference>